<dbReference type="EMBL" id="PCTB01000056">
    <property type="protein sequence ID" value="PIP62633.1"/>
    <property type="molecule type" value="Genomic_DNA"/>
</dbReference>
<feature type="transmembrane region" description="Helical" evidence="1">
    <location>
        <begin position="61"/>
        <end position="79"/>
    </location>
</feature>
<comment type="caution">
    <text evidence="2">The sequence shown here is derived from an EMBL/GenBank/DDBJ whole genome shotgun (WGS) entry which is preliminary data.</text>
</comment>
<dbReference type="Proteomes" id="UP000231021">
    <property type="component" value="Unassembled WGS sequence"/>
</dbReference>
<keyword evidence="1" id="KW-1133">Transmembrane helix</keyword>
<proteinExistence type="predicted"/>
<keyword evidence="1" id="KW-0812">Transmembrane</keyword>
<evidence type="ECO:0000313" key="2">
    <source>
        <dbReference type="EMBL" id="PIP62633.1"/>
    </source>
</evidence>
<gene>
    <name evidence="2" type="ORF">COW98_02865</name>
</gene>
<name>A0A2H0BY45_9BACT</name>
<keyword evidence="1" id="KW-0472">Membrane</keyword>
<feature type="transmembrane region" description="Helical" evidence="1">
    <location>
        <begin position="36"/>
        <end position="54"/>
    </location>
</feature>
<feature type="transmembrane region" description="Helical" evidence="1">
    <location>
        <begin position="114"/>
        <end position="136"/>
    </location>
</feature>
<evidence type="ECO:0008006" key="4">
    <source>
        <dbReference type="Google" id="ProtNLM"/>
    </source>
</evidence>
<protein>
    <recommendedName>
        <fullName evidence="4">ECF transporter S component</fullName>
    </recommendedName>
</protein>
<dbReference type="Gene3D" id="1.10.1760.20">
    <property type="match status" value="1"/>
</dbReference>
<reference evidence="2 3" key="1">
    <citation type="submission" date="2017-09" db="EMBL/GenBank/DDBJ databases">
        <title>Depth-based differentiation of microbial function through sediment-hosted aquifers and enrichment of novel symbionts in the deep terrestrial subsurface.</title>
        <authorList>
            <person name="Probst A.J."/>
            <person name="Ladd B."/>
            <person name="Jarett J.K."/>
            <person name="Geller-Mcgrath D.E."/>
            <person name="Sieber C.M."/>
            <person name="Emerson J.B."/>
            <person name="Anantharaman K."/>
            <person name="Thomas B.C."/>
            <person name="Malmstrom R."/>
            <person name="Stieglmeier M."/>
            <person name="Klingl A."/>
            <person name="Woyke T."/>
            <person name="Ryan C.M."/>
            <person name="Banfield J.F."/>
        </authorList>
    </citation>
    <scope>NUCLEOTIDE SEQUENCE [LARGE SCALE GENOMIC DNA]</scope>
    <source>
        <strain evidence="2">CG22_combo_CG10-13_8_21_14_all_35_9</strain>
    </source>
</reference>
<feature type="transmembrane region" description="Helical" evidence="1">
    <location>
        <begin position="156"/>
        <end position="179"/>
    </location>
</feature>
<organism evidence="2 3">
    <name type="scientific">Candidatus Roizmanbacteria bacterium CG22_combo_CG10-13_8_21_14_all_35_9</name>
    <dbReference type="NCBI Taxonomy" id="1974861"/>
    <lineage>
        <taxon>Bacteria</taxon>
        <taxon>Candidatus Roizmaniibacteriota</taxon>
    </lineage>
</organism>
<evidence type="ECO:0000256" key="1">
    <source>
        <dbReference type="SAM" id="Phobius"/>
    </source>
</evidence>
<sequence>MRKKNFSVRQLTIAAGLSAFSAVVQLIHIGYQSPQFGMWIDIVAVSWMIAFFLFGFRMSALVSLVGALVITLFAPDTWLGASMKWAATFPMWLILGLWIIVLKKSFSYYRKPHNLIAPVIIALVIRCFLVIPLNYYYAIPIWTGLTSAKAMVIIPWYIIVIFNSVQGIIDVVVAWILVFKFKLDRFRR</sequence>
<feature type="transmembrane region" description="Helical" evidence="1">
    <location>
        <begin position="85"/>
        <end position="102"/>
    </location>
</feature>
<evidence type="ECO:0000313" key="3">
    <source>
        <dbReference type="Proteomes" id="UP000231021"/>
    </source>
</evidence>
<accession>A0A2H0BY45</accession>
<dbReference type="AlphaFoldDB" id="A0A2H0BY45"/>